<dbReference type="AlphaFoldDB" id="A0A3M7T028"/>
<keyword evidence="2" id="KW-1185">Reference proteome</keyword>
<protein>
    <submittedName>
        <fullName evidence="1">Uncharacterized protein</fullName>
    </submittedName>
</protein>
<gene>
    <name evidence="1" type="ORF">BpHYR1_009322</name>
</gene>
<evidence type="ECO:0000313" key="1">
    <source>
        <dbReference type="EMBL" id="RNA41295.1"/>
    </source>
</evidence>
<organism evidence="1 2">
    <name type="scientific">Brachionus plicatilis</name>
    <name type="common">Marine rotifer</name>
    <name type="synonym">Brachionus muelleri</name>
    <dbReference type="NCBI Taxonomy" id="10195"/>
    <lineage>
        <taxon>Eukaryota</taxon>
        <taxon>Metazoa</taxon>
        <taxon>Spiralia</taxon>
        <taxon>Gnathifera</taxon>
        <taxon>Rotifera</taxon>
        <taxon>Eurotatoria</taxon>
        <taxon>Monogononta</taxon>
        <taxon>Pseudotrocha</taxon>
        <taxon>Ploima</taxon>
        <taxon>Brachionidae</taxon>
        <taxon>Brachionus</taxon>
    </lineage>
</organism>
<evidence type="ECO:0000313" key="2">
    <source>
        <dbReference type="Proteomes" id="UP000276133"/>
    </source>
</evidence>
<accession>A0A3M7T028</accession>
<proteinExistence type="predicted"/>
<reference evidence="1 2" key="1">
    <citation type="journal article" date="2018" name="Sci. Rep.">
        <title>Genomic signatures of local adaptation to the degree of environmental predictability in rotifers.</title>
        <authorList>
            <person name="Franch-Gras L."/>
            <person name="Hahn C."/>
            <person name="Garcia-Roger E.M."/>
            <person name="Carmona M.J."/>
            <person name="Serra M."/>
            <person name="Gomez A."/>
        </authorList>
    </citation>
    <scope>NUCLEOTIDE SEQUENCE [LARGE SCALE GENOMIC DNA]</scope>
    <source>
        <strain evidence="1">HYR1</strain>
    </source>
</reference>
<sequence>MYALPCNNYYVALFCRKFVQFVFEFHNTFKFYKTINLSGLVENVNNCSKKNVTMSIKSKM</sequence>
<dbReference type="Proteomes" id="UP000276133">
    <property type="component" value="Unassembled WGS sequence"/>
</dbReference>
<name>A0A3M7T028_BRAPC</name>
<comment type="caution">
    <text evidence="1">The sequence shown here is derived from an EMBL/GenBank/DDBJ whole genome shotgun (WGS) entry which is preliminary data.</text>
</comment>
<dbReference type="EMBL" id="REGN01000525">
    <property type="protein sequence ID" value="RNA41295.1"/>
    <property type="molecule type" value="Genomic_DNA"/>
</dbReference>